<keyword evidence="4" id="KW-1185">Reference proteome</keyword>
<dbReference type="AlphaFoldDB" id="A0A7Y9JLP7"/>
<dbReference type="InterPro" id="IPR013762">
    <property type="entry name" value="Integrase-like_cat_sf"/>
</dbReference>
<dbReference type="InterPro" id="IPR002104">
    <property type="entry name" value="Integrase_catalytic"/>
</dbReference>
<dbReference type="InterPro" id="IPR011010">
    <property type="entry name" value="DNA_brk_join_enz"/>
</dbReference>
<evidence type="ECO:0000259" key="2">
    <source>
        <dbReference type="PROSITE" id="PS51898"/>
    </source>
</evidence>
<gene>
    <name evidence="3" type="ORF">BJY14_007712</name>
</gene>
<dbReference type="PROSITE" id="PS51898">
    <property type="entry name" value="TYR_RECOMBINASE"/>
    <property type="match status" value="1"/>
</dbReference>
<dbReference type="GO" id="GO:0003677">
    <property type="term" value="F:DNA binding"/>
    <property type="evidence" value="ECO:0007669"/>
    <property type="project" value="InterPro"/>
</dbReference>
<dbReference type="GO" id="GO:0015074">
    <property type="term" value="P:DNA integration"/>
    <property type="evidence" value="ECO:0007669"/>
    <property type="project" value="InterPro"/>
</dbReference>
<reference evidence="3 4" key="1">
    <citation type="submission" date="2020-07" db="EMBL/GenBank/DDBJ databases">
        <title>Sequencing the genomes of 1000 actinobacteria strains.</title>
        <authorList>
            <person name="Klenk H.-P."/>
        </authorList>
    </citation>
    <scope>NUCLEOTIDE SEQUENCE [LARGE SCALE GENOMIC DNA]</scope>
    <source>
        <strain evidence="3 4">DSM 40398</strain>
    </source>
</reference>
<dbReference type="Gene3D" id="1.10.443.10">
    <property type="entry name" value="Intergrase catalytic core"/>
    <property type="match status" value="1"/>
</dbReference>
<feature type="domain" description="Tyr recombinase" evidence="2">
    <location>
        <begin position="1"/>
        <end position="71"/>
    </location>
</feature>
<protein>
    <submittedName>
        <fullName evidence="3">Site-specific recombinase XerD</fullName>
    </submittedName>
</protein>
<evidence type="ECO:0000256" key="1">
    <source>
        <dbReference type="ARBA" id="ARBA00023172"/>
    </source>
</evidence>
<comment type="caution">
    <text evidence="3">The sequence shown here is derived from an EMBL/GenBank/DDBJ whole genome shotgun (WGS) entry which is preliminary data.</text>
</comment>
<dbReference type="SUPFAM" id="SSF56349">
    <property type="entry name" value="DNA breaking-rejoining enzymes"/>
    <property type="match status" value="1"/>
</dbReference>
<dbReference type="GO" id="GO:0006310">
    <property type="term" value="P:DNA recombination"/>
    <property type="evidence" value="ECO:0007669"/>
    <property type="project" value="UniProtKB-KW"/>
</dbReference>
<sequence>MLLYSGARVEERARLRVEDVAVTARTGTVRLHGKTRCAPCRSPAPARAALLDYLAERGRRTGRCGPGSAGP</sequence>
<proteinExistence type="predicted"/>
<organism evidence="3 4">
    <name type="scientific">Actinomadura luteofluorescens</name>
    <dbReference type="NCBI Taxonomy" id="46163"/>
    <lineage>
        <taxon>Bacteria</taxon>
        <taxon>Bacillati</taxon>
        <taxon>Actinomycetota</taxon>
        <taxon>Actinomycetes</taxon>
        <taxon>Streptosporangiales</taxon>
        <taxon>Thermomonosporaceae</taxon>
        <taxon>Actinomadura</taxon>
    </lineage>
</organism>
<accession>A0A7Y9JLP7</accession>
<evidence type="ECO:0000313" key="3">
    <source>
        <dbReference type="EMBL" id="NYD51729.1"/>
    </source>
</evidence>
<evidence type="ECO:0000313" key="4">
    <source>
        <dbReference type="Proteomes" id="UP000529783"/>
    </source>
</evidence>
<dbReference type="Proteomes" id="UP000529783">
    <property type="component" value="Unassembled WGS sequence"/>
</dbReference>
<dbReference type="RefSeq" id="WP_179848063.1">
    <property type="nucleotide sequence ID" value="NZ_JACCBA010000001.1"/>
</dbReference>
<keyword evidence="1" id="KW-0233">DNA recombination</keyword>
<dbReference type="EMBL" id="JACCBA010000001">
    <property type="protein sequence ID" value="NYD51729.1"/>
    <property type="molecule type" value="Genomic_DNA"/>
</dbReference>
<name>A0A7Y9JLP7_9ACTN</name>